<evidence type="ECO:0000313" key="2">
    <source>
        <dbReference type="EMBL" id="PYZ97681.1"/>
    </source>
</evidence>
<keyword evidence="1" id="KW-1133">Transmembrane helix</keyword>
<accession>A0A2W0H9T8</accession>
<dbReference type="RefSeq" id="WP_110517005.1">
    <property type="nucleotide sequence ID" value="NZ_PDOF01000001.1"/>
</dbReference>
<proteinExistence type="predicted"/>
<comment type="caution">
    <text evidence="2">The sequence shown here is derived from an EMBL/GenBank/DDBJ whole genome shotgun (WGS) entry which is preliminary data.</text>
</comment>
<evidence type="ECO:0000256" key="1">
    <source>
        <dbReference type="SAM" id="Phobius"/>
    </source>
</evidence>
<evidence type="ECO:0000313" key="3">
    <source>
        <dbReference type="Proteomes" id="UP000248066"/>
    </source>
</evidence>
<reference evidence="2 3" key="1">
    <citation type="submission" date="2017-10" db="EMBL/GenBank/DDBJ databases">
        <title>Bacillus sp. nov., a halophilic bacterium isolated from a Yangshapao Lake.</title>
        <authorList>
            <person name="Wang H."/>
        </authorList>
    </citation>
    <scope>NUCLEOTIDE SEQUENCE [LARGE SCALE GENOMIC DNA]</scope>
    <source>
        <strain evidence="2 3">YSP-3</strain>
    </source>
</reference>
<dbReference type="Proteomes" id="UP000248066">
    <property type="component" value="Unassembled WGS sequence"/>
</dbReference>
<dbReference type="AlphaFoldDB" id="A0A2W0H9T8"/>
<keyword evidence="1" id="KW-0812">Transmembrane</keyword>
<keyword evidence="1" id="KW-0472">Membrane</keyword>
<name>A0A2W0H9T8_9BACI</name>
<feature type="transmembrane region" description="Helical" evidence="1">
    <location>
        <begin position="43"/>
        <end position="62"/>
    </location>
</feature>
<dbReference type="InterPro" id="IPR020204">
    <property type="entry name" value="Uncharacterised_YxaJ"/>
</dbReference>
<keyword evidence="3" id="KW-1185">Reference proteome</keyword>
<dbReference type="Pfam" id="PF17369">
    <property type="entry name" value="DUF5391"/>
    <property type="match status" value="1"/>
</dbReference>
<protein>
    <submittedName>
        <fullName evidence="2">Uncharacterized protein</fullName>
    </submittedName>
</protein>
<feature type="transmembrane region" description="Helical" evidence="1">
    <location>
        <begin position="101"/>
        <end position="119"/>
    </location>
</feature>
<dbReference type="EMBL" id="PDOF01000001">
    <property type="protein sequence ID" value="PYZ97681.1"/>
    <property type="molecule type" value="Genomic_DNA"/>
</dbReference>
<organism evidence="2 3">
    <name type="scientific">Alteribacter lacisalsi</name>
    <dbReference type="NCBI Taxonomy" id="2045244"/>
    <lineage>
        <taxon>Bacteria</taxon>
        <taxon>Bacillati</taxon>
        <taxon>Bacillota</taxon>
        <taxon>Bacilli</taxon>
        <taxon>Bacillales</taxon>
        <taxon>Bacillaceae</taxon>
        <taxon>Alteribacter</taxon>
    </lineage>
</organism>
<dbReference type="OrthoDB" id="2939127at2"/>
<feature type="transmembrane region" description="Helical" evidence="1">
    <location>
        <begin position="69"/>
        <end position="95"/>
    </location>
</feature>
<gene>
    <name evidence="2" type="ORF">CR205_03555</name>
</gene>
<sequence>MEKRKSFLIHLFLSAVFFAVLIFTASGQTVGENTNLLGTEGMWWTLGIMAVVYLIPLLFTFIKTQIAWCILMVLGVLSVLIAAASGIGLIVMTIVTGEMGLVIPFIAAVIMFFGNFFVYHTGLQGFLSPWVKEAEAAKKEARSQ</sequence>